<reference evidence="3 4" key="1">
    <citation type="submission" date="2015-03" db="EMBL/GenBank/DDBJ databases">
        <authorList>
            <person name="Murphy D."/>
        </authorList>
    </citation>
    <scope>NUCLEOTIDE SEQUENCE [LARGE SCALE GENOMIC DNA]</scope>
    <source>
        <strain evidence="3 4">PAP088</strain>
    </source>
</reference>
<keyword evidence="1" id="KW-0812">Transmembrane</keyword>
<feature type="transmembrane region" description="Helical" evidence="1">
    <location>
        <begin position="135"/>
        <end position="151"/>
    </location>
</feature>
<proteinExistence type="predicted"/>
<dbReference type="Proteomes" id="UP000045782">
    <property type="component" value="Unassembled WGS sequence"/>
</dbReference>
<keyword evidence="1" id="KW-1133">Transmembrane helix</keyword>
<dbReference type="InterPro" id="IPR000326">
    <property type="entry name" value="PAP2/HPO"/>
</dbReference>
<feature type="transmembrane region" description="Helical" evidence="1">
    <location>
        <begin position="189"/>
        <end position="207"/>
    </location>
</feature>
<feature type="transmembrane region" description="Helical" evidence="1">
    <location>
        <begin position="163"/>
        <end position="183"/>
    </location>
</feature>
<gene>
    <name evidence="3" type="ORF">ERS075579_04256</name>
</gene>
<dbReference type="InterPro" id="IPR036938">
    <property type="entry name" value="PAP2/HPO_sf"/>
</dbReference>
<organism evidence="3 4">
    <name type="scientific">Mycobacteroides abscessus</name>
    <dbReference type="NCBI Taxonomy" id="36809"/>
    <lineage>
        <taxon>Bacteria</taxon>
        <taxon>Bacillati</taxon>
        <taxon>Actinomycetota</taxon>
        <taxon>Actinomycetes</taxon>
        <taxon>Mycobacteriales</taxon>
        <taxon>Mycobacteriaceae</taxon>
        <taxon>Mycobacteroides</taxon>
    </lineage>
</organism>
<dbReference type="PANTHER" id="PTHR14969">
    <property type="entry name" value="SPHINGOSINE-1-PHOSPHATE PHOSPHOHYDROLASE"/>
    <property type="match status" value="1"/>
</dbReference>
<dbReference type="Pfam" id="PF01569">
    <property type="entry name" value="PAP2"/>
    <property type="match status" value="1"/>
</dbReference>
<sequence length="226" mass="23880">MPARSARGYVWLLLSAAAALIVFALLWLGYAQQWNGLSRLDVGALTPAHHYGIAHPGWVTAWDVFATALGPGAFRIGGAIIIVVLLVRGQRRPAVFLLVTIELSALVTELAKLLAGRPRPATKLVDAYGTSFPSGHALGIMVCVLALLTVFTPKVVAAWRPWLGMLGGVLILLIGISRVLLNVHNPSDVLAGWALGYAYFIVCLLALPPWTVTAADGTPPAPGNAP</sequence>
<name>A0A0U0ZTI1_9MYCO</name>
<dbReference type="Gene3D" id="1.20.144.10">
    <property type="entry name" value="Phosphatidic acid phosphatase type 2/haloperoxidase"/>
    <property type="match status" value="1"/>
</dbReference>
<feature type="domain" description="Phosphatidic acid phosphatase type 2/haloperoxidase" evidence="2">
    <location>
        <begin position="94"/>
        <end position="204"/>
    </location>
</feature>
<protein>
    <submittedName>
        <fullName evidence="3">Probable phosphoesterase, PA-phosphatase related protein</fullName>
    </submittedName>
</protein>
<feature type="transmembrane region" description="Helical" evidence="1">
    <location>
        <begin position="9"/>
        <end position="30"/>
    </location>
</feature>
<dbReference type="SMART" id="SM00014">
    <property type="entry name" value="acidPPc"/>
    <property type="match status" value="1"/>
</dbReference>
<dbReference type="CDD" id="cd03392">
    <property type="entry name" value="PAP2_like_2"/>
    <property type="match status" value="1"/>
</dbReference>
<dbReference type="SUPFAM" id="SSF48317">
    <property type="entry name" value="Acid phosphatase/Vanadium-dependent haloperoxidase"/>
    <property type="match status" value="1"/>
</dbReference>
<evidence type="ECO:0000313" key="3">
    <source>
        <dbReference type="EMBL" id="CPV67721.1"/>
    </source>
</evidence>
<dbReference type="EMBL" id="CSWP01000010">
    <property type="protein sequence ID" value="CPV67721.1"/>
    <property type="molecule type" value="Genomic_DNA"/>
</dbReference>
<evidence type="ECO:0000256" key="1">
    <source>
        <dbReference type="SAM" id="Phobius"/>
    </source>
</evidence>
<evidence type="ECO:0000259" key="2">
    <source>
        <dbReference type="SMART" id="SM00014"/>
    </source>
</evidence>
<dbReference type="RefSeq" id="WP_016892675.1">
    <property type="nucleotide sequence ID" value="NZ_CP014952.1"/>
</dbReference>
<dbReference type="AlphaFoldDB" id="A0A0U0ZTI1"/>
<feature type="transmembrane region" description="Helical" evidence="1">
    <location>
        <begin position="64"/>
        <end position="87"/>
    </location>
</feature>
<keyword evidence="1" id="KW-0472">Membrane</keyword>
<dbReference type="PANTHER" id="PTHR14969:SF13">
    <property type="entry name" value="AT30094P"/>
    <property type="match status" value="1"/>
</dbReference>
<accession>A0A0U0ZTI1</accession>
<evidence type="ECO:0000313" key="4">
    <source>
        <dbReference type="Proteomes" id="UP000045782"/>
    </source>
</evidence>